<organism evidence="1 2">
    <name type="scientific">Crenichthys baileyi</name>
    <name type="common">White River springfish</name>
    <dbReference type="NCBI Taxonomy" id="28760"/>
    <lineage>
        <taxon>Eukaryota</taxon>
        <taxon>Metazoa</taxon>
        <taxon>Chordata</taxon>
        <taxon>Craniata</taxon>
        <taxon>Vertebrata</taxon>
        <taxon>Euteleostomi</taxon>
        <taxon>Actinopterygii</taxon>
        <taxon>Neopterygii</taxon>
        <taxon>Teleostei</taxon>
        <taxon>Neoteleostei</taxon>
        <taxon>Acanthomorphata</taxon>
        <taxon>Ovalentaria</taxon>
        <taxon>Atherinomorphae</taxon>
        <taxon>Cyprinodontiformes</taxon>
        <taxon>Goodeidae</taxon>
        <taxon>Crenichthys</taxon>
    </lineage>
</organism>
<evidence type="ECO:0000313" key="2">
    <source>
        <dbReference type="Proteomes" id="UP001311232"/>
    </source>
</evidence>
<sequence length="66" mass="7396">MKSEGQKDNLSHSAVAMRQHLSILSFSGSDIILTFRLLSSSSKNHLVPQLSIFLMMDLSQQQHLDP</sequence>
<dbReference type="Proteomes" id="UP001311232">
    <property type="component" value="Unassembled WGS sequence"/>
</dbReference>
<comment type="caution">
    <text evidence="1">The sequence shown here is derived from an EMBL/GenBank/DDBJ whole genome shotgun (WGS) entry which is preliminary data.</text>
</comment>
<accession>A0AAV9SE13</accession>
<gene>
    <name evidence="1" type="ORF">CRENBAI_013052</name>
</gene>
<proteinExistence type="predicted"/>
<dbReference type="EMBL" id="JAHHUM010000541">
    <property type="protein sequence ID" value="KAK5619566.1"/>
    <property type="molecule type" value="Genomic_DNA"/>
</dbReference>
<reference evidence="1 2" key="1">
    <citation type="submission" date="2021-06" db="EMBL/GenBank/DDBJ databases">
        <authorList>
            <person name="Palmer J.M."/>
        </authorList>
    </citation>
    <scope>NUCLEOTIDE SEQUENCE [LARGE SCALE GENOMIC DNA]</scope>
    <source>
        <strain evidence="1 2">MEX-2019</strain>
        <tissue evidence="1">Muscle</tissue>
    </source>
</reference>
<keyword evidence="2" id="KW-1185">Reference proteome</keyword>
<name>A0AAV9SE13_9TELE</name>
<feature type="non-terminal residue" evidence="1">
    <location>
        <position position="66"/>
    </location>
</feature>
<evidence type="ECO:0000313" key="1">
    <source>
        <dbReference type="EMBL" id="KAK5619566.1"/>
    </source>
</evidence>
<dbReference type="AlphaFoldDB" id="A0AAV9SE13"/>
<protein>
    <submittedName>
        <fullName evidence="1">Uncharacterized protein</fullName>
    </submittedName>
</protein>